<comment type="caution">
    <text evidence="2">The sequence shown here is derived from an EMBL/GenBank/DDBJ whole genome shotgun (WGS) entry which is preliminary data.</text>
</comment>
<name>A0ABD2PMI8_9PLAT</name>
<sequence length="177" mass="19948">MLCFTTQHPSILFQLDINKKKQEECNEQQSVSKKRDQTPPVVLLPAKSQRPTQTEQLQKEDSALGSSLENDALLYAGVTSVQHYPNLVDITPVRTLEPPTQEDAFSQGDQLNRLKAIRQRQHHPVPSDVQIMQPAVHLHISPIPQQRTNKKHPQEANSSKTLVPPFKASRSAHSPFL</sequence>
<reference evidence="2 3" key="1">
    <citation type="submission" date="2024-11" db="EMBL/GenBank/DDBJ databases">
        <title>Adaptive evolution of stress response genes in parasites aligns with host niche diversity.</title>
        <authorList>
            <person name="Hahn C."/>
            <person name="Resl P."/>
        </authorList>
    </citation>
    <scope>NUCLEOTIDE SEQUENCE [LARGE SCALE GENOMIC DNA]</scope>
    <source>
        <strain evidence="2">EGGRZ-B1_66</strain>
        <tissue evidence="2">Body</tissue>
    </source>
</reference>
<feature type="region of interest" description="Disordered" evidence="1">
    <location>
        <begin position="145"/>
        <end position="177"/>
    </location>
</feature>
<dbReference type="EMBL" id="JBJKFK010004806">
    <property type="protein sequence ID" value="KAL3308714.1"/>
    <property type="molecule type" value="Genomic_DNA"/>
</dbReference>
<organism evidence="2 3">
    <name type="scientific">Cichlidogyrus casuarinus</name>
    <dbReference type="NCBI Taxonomy" id="1844966"/>
    <lineage>
        <taxon>Eukaryota</taxon>
        <taxon>Metazoa</taxon>
        <taxon>Spiralia</taxon>
        <taxon>Lophotrochozoa</taxon>
        <taxon>Platyhelminthes</taxon>
        <taxon>Monogenea</taxon>
        <taxon>Monopisthocotylea</taxon>
        <taxon>Dactylogyridea</taxon>
        <taxon>Ancyrocephalidae</taxon>
        <taxon>Cichlidogyrus</taxon>
    </lineage>
</organism>
<gene>
    <name evidence="2" type="ORF">Ciccas_012750</name>
</gene>
<dbReference type="Proteomes" id="UP001626550">
    <property type="component" value="Unassembled WGS sequence"/>
</dbReference>
<proteinExistence type="predicted"/>
<dbReference type="AlphaFoldDB" id="A0ABD2PMI8"/>
<evidence type="ECO:0000313" key="3">
    <source>
        <dbReference type="Proteomes" id="UP001626550"/>
    </source>
</evidence>
<keyword evidence="3" id="KW-1185">Reference proteome</keyword>
<protein>
    <submittedName>
        <fullName evidence="2">Uncharacterized protein</fullName>
    </submittedName>
</protein>
<feature type="region of interest" description="Disordered" evidence="1">
    <location>
        <begin position="24"/>
        <end position="55"/>
    </location>
</feature>
<accession>A0ABD2PMI8</accession>
<evidence type="ECO:0000313" key="2">
    <source>
        <dbReference type="EMBL" id="KAL3308714.1"/>
    </source>
</evidence>
<evidence type="ECO:0000256" key="1">
    <source>
        <dbReference type="SAM" id="MobiDB-lite"/>
    </source>
</evidence>